<evidence type="ECO:0000313" key="2">
    <source>
        <dbReference type="Proteomes" id="UP000677436"/>
    </source>
</evidence>
<organism evidence="1 2">
    <name type="scientific">Polycladomyces abyssicola</name>
    <dbReference type="NCBI Taxonomy" id="1125966"/>
    <lineage>
        <taxon>Bacteria</taxon>
        <taxon>Bacillati</taxon>
        <taxon>Bacillota</taxon>
        <taxon>Bacilli</taxon>
        <taxon>Bacillales</taxon>
        <taxon>Thermoactinomycetaceae</taxon>
        <taxon>Polycladomyces</taxon>
    </lineage>
</organism>
<accession>A0A8D5UDC6</accession>
<dbReference type="AlphaFoldDB" id="A0A8D5UDC6"/>
<keyword evidence="2" id="KW-1185">Reference proteome</keyword>
<dbReference type="Proteomes" id="UP000677436">
    <property type="component" value="Chromosome"/>
</dbReference>
<dbReference type="EMBL" id="AP024601">
    <property type="protein sequence ID" value="BCU81035.1"/>
    <property type="molecule type" value="Genomic_DNA"/>
</dbReference>
<dbReference type="KEGG" id="pabs:JIR001_08180"/>
<name>A0A8D5UDC6_9BACL</name>
<proteinExistence type="predicted"/>
<evidence type="ECO:0000313" key="1">
    <source>
        <dbReference type="EMBL" id="BCU81035.1"/>
    </source>
</evidence>
<protein>
    <submittedName>
        <fullName evidence="1">Uncharacterized protein</fullName>
    </submittedName>
</protein>
<sequence>MSDSKGFQAAEQRFRITYPILYVIAGGIAEIHFPIRHSFSSFVVRIENEMAPYSYYNEFLKKMFLDRDDFIA</sequence>
<reference evidence="1" key="1">
    <citation type="journal article" date="2013" name="Int. J. Syst. Evol. Microbiol.">
        <title>Polycladomyces abyssicola gen. nov., sp. nov., a thermophilic filamentous bacterium isolated from hemipelagic sediment.</title>
        <authorList>
            <person name="Tsubouchi T."/>
            <person name="Shimane Y."/>
            <person name="Mori K."/>
            <person name="Usui K."/>
            <person name="Hiraki T."/>
            <person name="Tame A."/>
            <person name="Uematsu K."/>
            <person name="Maruyama T."/>
            <person name="Hatada Y."/>
        </authorList>
    </citation>
    <scope>NUCLEOTIDE SEQUENCE</scope>
    <source>
        <strain evidence="1">JIR-001</strain>
    </source>
</reference>
<gene>
    <name evidence="1" type="ORF">JIR001_08180</name>
</gene>
<reference evidence="1" key="2">
    <citation type="journal article" date="2021" name="Microbiol. Resour. Announc.">
        <title>Complete Genome Sequence of Polycladomyces abyssicola JIR-001T, Isolated from Hemipelagic Sediment in Deep Seawater.</title>
        <authorList>
            <person name="Tsubouchi T."/>
            <person name="Kaneko Y."/>
        </authorList>
    </citation>
    <scope>NUCLEOTIDE SEQUENCE</scope>
    <source>
        <strain evidence="1">JIR-001</strain>
    </source>
</reference>